<protein>
    <recommendedName>
        <fullName evidence="2">VanZ-like domain-containing protein</fullName>
    </recommendedName>
</protein>
<dbReference type="STRING" id="1423734.FC83_GL002915"/>
<gene>
    <name evidence="3" type="ORF">FC83_GL002915</name>
</gene>
<keyword evidence="4" id="KW-1185">Reference proteome</keyword>
<dbReference type="InterPro" id="IPR053150">
    <property type="entry name" value="Teicoplanin_resist-assoc"/>
</dbReference>
<dbReference type="InterPro" id="IPR006976">
    <property type="entry name" value="VanZ-like"/>
</dbReference>
<proteinExistence type="predicted"/>
<feature type="domain" description="VanZ-like" evidence="2">
    <location>
        <begin position="41"/>
        <end position="163"/>
    </location>
</feature>
<organism evidence="3 4">
    <name type="scientific">Agrilactobacillus composti DSM 18527 = JCM 14202</name>
    <dbReference type="NCBI Taxonomy" id="1423734"/>
    <lineage>
        <taxon>Bacteria</taxon>
        <taxon>Bacillati</taxon>
        <taxon>Bacillota</taxon>
        <taxon>Bacilli</taxon>
        <taxon>Lactobacillales</taxon>
        <taxon>Lactobacillaceae</taxon>
        <taxon>Agrilactobacillus</taxon>
    </lineage>
</organism>
<keyword evidence="1" id="KW-0812">Transmembrane</keyword>
<evidence type="ECO:0000313" key="3">
    <source>
        <dbReference type="EMBL" id="KRM33347.1"/>
    </source>
</evidence>
<evidence type="ECO:0000256" key="1">
    <source>
        <dbReference type="SAM" id="Phobius"/>
    </source>
</evidence>
<dbReference type="Pfam" id="PF04892">
    <property type="entry name" value="VanZ"/>
    <property type="match status" value="1"/>
</dbReference>
<dbReference type="RefSeq" id="WP_035454014.1">
    <property type="nucleotide sequence ID" value="NZ_AZGA01000054.1"/>
</dbReference>
<reference evidence="3 4" key="1">
    <citation type="journal article" date="2015" name="Genome Announc.">
        <title>Expanding the biotechnology potential of lactobacilli through comparative genomics of 213 strains and associated genera.</title>
        <authorList>
            <person name="Sun Z."/>
            <person name="Harris H.M."/>
            <person name="McCann A."/>
            <person name="Guo C."/>
            <person name="Argimon S."/>
            <person name="Zhang W."/>
            <person name="Yang X."/>
            <person name="Jeffery I.B."/>
            <person name="Cooney J.C."/>
            <person name="Kagawa T.F."/>
            <person name="Liu W."/>
            <person name="Song Y."/>
            <person name="Salvetti E."/>
            <person name="Wrobel A."/>
            <person name="Rasinkangas P."/>
            <person name="Parkhill J."/>
            <person name="Rea M.C."/>
            <person name="O'Sullivan O."/>
            <person name="Ritari J."/>
            <person name="Douillard F.P."/>
            <person name="Paul Ross R."/>
            <person name="Yang R."/>
            <person name="Briner A.E."/>
            <person name="Felis G.E."/>
            <person name="de Vos W.M."/>
            <person name="Barrangou R."/>
            <person name="Klaenhammer T.R."/>
            <person name="Caufield P.W."/>
            <person name="Cui Y."/>
            <person name="Zhang H."/>
            <person name="O'Toole P.W."/>
        </authorList>
    </citation>
    <scope>NUCLEOTIDE SEQUENCE [LARGE SCALE GENOMIC DNA]</scope>
    <source>
        <strain evidence="3 4">DSM 18527</strain>
    </source>
</reference>
<feature type="transmembrane region" description="Helical" evidence="1">
    <location>
        <begin position="6"/>
        <end position="24"/>
    </location>
</feature>
<name>X0QPX7_9LACO</name>
<accession>X0QPX7</accession>
<dbReference type="Proteomes" id="UP000051236">
    <property type="component" value="Unassembled WGS sequence"/>
</dbReference>
<keyword evidence="1" id="KW-1133">Transmembrane helix</keyword>
<sequence>MTSAWQYFPVILIFALISLAITRLKTAHFTGTQRFVLTTVVVYLAALDLLCFTPSQISWAALNDLQPTWLLGRVPANFIPFYKIDLGFFLNILMTIPLGIYLSLLVKQPSLALSLKAGLICGVTIESSQLLFGALFDIKRWVDINDVITNCLGVLLGYGTYVAITKLSPKLVRSFEL</sequence>
<dbReference type="eggNOG" id="COG4767">
    <property type="taxonomic scope" value="Bacteria"/>
</dbReference>
<evidence type="ECO:0000313" key="4">
    <source>
        <dbReference type="Proteomes" id="UP000051236"/>
    </source>
</evidence>
<dbReference type="EMBL" id="AZGA01000054">
    <property type="protein sequence ID" value="KRM33347.1"/>
    <property type="molecule type" value="Genomic_DNA"/>
</dbReference>
<comment type="caution">
    <text evidence="3">The sequence shown here is derived from an EMBL/GenBank/DDBJ whole genome shotgun (WGS) entry which is preliminary data.</text>
</comment>
<feature type="transmembrane region" description="Helical" evidence="1">
    <location>
        <begin position="81"/>
        <end position="105"/>
    </location>
</feature>
<keyword evidence="1" id="KW-0472">Membrane</keyword>
<dbReference type="OrthoDB" id="2247368at2"/>
<feature type="transmembrane region" description="Helical" evidence="1">
    <location>
        <begin position="36"/>
        <end position="61"/>
    </location>
</feature>
<dbReference type="PATRIC" id="fig|1423734.3.peg.2964"/>
<dbReference type="AlphaFoldDB" id="X0QPX7"/>
<evidence type="ECO:0000259" key="2">
    <source>
        <dbReference type="Pfam" id="PF04892"/>
    </source>
</evidence>
<dbReference type="PANTHER" id="PTHR36834:SF2">
    <property type="entry name" value="MEMBRANE PROTEIN"/>
    <property type="match status" value="1"/>
</dbReference>
<dbReference type="PANTHER" id="PTHR36834">
    <property type="entry name" value="MEMBRANE PROTEIN-RELATED"/>
    <property type="match status" value="1"/>
</dbReference>
<feature type="transmembrane region" description="Helical" evidence="1">
    <location>
        <begin position="147"/>
        <end position="164"/>
    </location>
</feature>